<name>A0AAT9GBB8_9RICK</name>
<dbReference type="EMBL" id="AP029172">
    <property type="protein sequence ID" value="BFD47127.1"/>
    <property type="molecule type" value="Genomic_DNA"/>
</dbReference>
<evidence type="ECO:0000256" key="2">
    <source>
        <dbReference type="SAM" id="Phobius"/>
    </source>
</evidence>
<feature type="region of interest" description="Disordered" evidence="1">
    <location>
        <begin position="83"/>
        <end position="119"/>
    </location>
</feature>
<keyword evidence="2" id="KW-0812">Transmembrane</keyword>
<evidence type="ECO:0008006" key="4">
    <source>
        <dbReference type="Google" id="ProtNLM"/>
    </source>
</evidence>
<sequence length="244" mass="27279">MLGITKNNQKESTDFAGEEFVIYATCVCLAATFAAGCLGAVIGSPLLTFPLAMLISHPVIWIIMGVVLTTAYKLAKNYINGKRASQGEQKTQDGDSGIVPGSEPNSRNSSRRSSLDSGLGGKEFHEDLDTLVHQTNRKNYSYWLDDNDITHIARVVYGYSQSEYSNNNVYFLAPSYSNGWDELTKEFLQNYRGEFKQNSKLIFTSVLHINNNHWVTLVIKPDQVIKNLELITVTHLVINCQIMC</sequence>
<keyword evidence="2" id="KW-0472">Membrane</keyword>
<gene>
    <name evidence="3" type="ORF">DMENIID0003_02010</name>
</gene>
<accession>A0AAT9GBB8</accession>
<feature type="transmembrane region" description="Helical" evidence="2">
    <location>
        <begin position="54"/>
        <end position="75"/>
    </location>
</feature>
<protein>
    <recommendedName>
        <fullName evidence="4">Ubiquitin-like protease family profile domain-containing protein</fullName>
    </recommendedName>
</protein>
<evidence type="ECO:0000313" key="3">
    <source>
        <dbReference type="EMBL" id="BFD47127.1"/>
    </source>
</evidence>
<organism evidence="3">
    <name type="scientific">Wolbachia endosymbiont of Sergentomyia squamirostris</name>
    <dbReference type="NCBI Taxonomy" id="3113640"/>
    <lineage>
        <taxon>Bacteria</taxon>
        <taxon>Pseudomonadati</taxon>
        <taxon>Pseudomonadota</taxon>
        <taxon>Alphaproteobacteria</taxon>
        <taxon>Rickettsiales</taxon>
        <taxon>Anaplasmataceae</taxon>
        <taxon>Wolbachieae</taxon>
        <taxon>Wolbachia</taxon>
    </lineage>
</organism>
<proteinExistence type="predicted"/>
<feature type="transmembrane region" description="Helical" evidence="2">
    <location>
        <begin position="20"/>
        <end position="42"/>
    </location>
</feature>
<keyword evidence="2" id="KW-1133">Transmembrane helix</keyword>
<reference evidence="3" key="1">
    <citation type="submission" date="2024-01" db="EMBL/GenBank/DDBJ databases">
        <title>Sequencing the genomes of a sandfly, Sergentomyia squamirostris, and its two endosymbionts.</title>
        <authorList>
            <person name="Itokawa K."/>
            <person name="Sanjoba C."/>
        </authorList>
    </citation>
    <scope>NUCLEOTIDE SEQUENCE</scope>
    <source>
        <strain evidence="3">WSSQ</strain>
    </source>
</reference>
<dbReference type="AlphaFoldDB" id="A0AAT9GBB8"/>
<evidence type="ECO:0000256" key="1">
    <source>
        <dbReference type="SAM" id="MobiDB-lite"/>
    </source>
</evidence>